<gene>
    <name evidence="2" type="ORF">GJ654_08185</name>
</gene>
<dbReference type="Proteomes" id="UP000439113">
    <property type="component" value="Unassembled WGS sequence"/>
</dbReference>
<keyword evidence="1" id="KW-0472">Membrane</keyword>
<dbReference type="EMBL" id="WNKS01000005">
    <property type="protein sequence ID" value="MTV30972.1"/>
    <property type="molecule type" value="Genomic_DNA"/>
</dbReference>
<name>A0A6N8DK84_RHOAC</name>
<proteinExistence type="predicted"/>
<dbReference type="OrthoDB" id="7161641at2"/>
<comment type="caution">
    <text evidence="2">The sequence shown here is derived from an EMBL/GenBank/DDBJ whole genome shotgun (WGS) entry which is preliminary data.</text>
</comment>
<keyword evidence="1" id="KW-1133">Transmembrane helix</keyword>
<dbReference type="RefSeq" id="WP_155445664.1">
    <property type="nucleotide sequence ID" value="NZ_JAOQNR010000004.1"/>
</dbReference>
<reference evidence="2 3" key="1">
    <citation type="submission" date="2019-11" db="EMBL/GenBank/DDBJ databases">
        <title>Whole-genome sequence of a Rhodoblastus acidophilus DSM 142.</title>
        <authorList>
            <person name="Kyndt J.A."/>
            <person name="Meyer T.E."/>
        </authorList>
    </citation>
    <scope>NUCLEOTIDE SEQUENCE [LARGE SCALE GENOMIC DNA]</scope>
    <source>
        <strain evidence="2 3">DSM 142</strain>
    </source>
</reference>
<accession>A0A6N8DK84</accession>
<feature type="transmembrane region" description="Helical" evidence="1">
    <location>
        <begin position="22"/>
        <end position="50"/>
    </location>
</feature>
<organism evidence="2 3">
    <name type="scientific">Rhodoblastus acidophilus</name>
    <name type="common">Rhodopseudomonas acidophila</name>
    <dbReference type="NCBI Taxonomy" id="1074"/>
    <lineage>
        <taxon>Bacteria</taxon>
        <taxon>Pseudomonadati</taxon>
        <taxon>Pseudomonadota</taxon>
        <taxon>Alphaproteobacteria</taxon>
        <taxon>Hyphomicrobiales</taxon>
        <taxon>Rhodoblastaceae</taxon>
        <taxon>Rhodoblastus</taxon>
    </lineage>
</organism>
<dbReference type="AlphaFoldDB" id="A0A6N8DK84"/>
<evidence type="ECO:0000256" key="1">
    <source>
        <dbReference type="SAM" id="Phobius"/>
    </source>
</evidence>
<evidence type="ECO:0008006" key="4">
    <source>
        <dbReference type="Google" id="ProtNLM"/>
    </source>
</evidence>
<keyword evidence="1" id="KW-0812">Transmembrane</keyword>
<protein>
    <recommendedName>
        <fullName evidence="4">AsmA-like C-terminal region</fullName>
    </recommendedName>
</protein>
<evidence type="ECO:0000313" key="2">
    <source>
        <dbReference type="EMBL" id="MTV30972.1"/>
    </source>
</evidence>
<sequence length="1135" mass="119407">MTERGDTVSLRRPARRKTKRRLSWRVAGAALSFVLLSLVVFAGLGLYTFAGGRVDLEPLRPLAVSALQDRIGAGRKLTIEGLALERDERGLALALTGIAVRDGDGHKILSAPKADVHVSTAALFAGAIEPNRVDIEDLQVQLRILPDGGVDMSFGADETPAPDAPAPQAGAAAPAAPRGKILAQIGHAINNVFDLASGRDSPIAQLDHFGVRRGRLALIDLAAGQTRGFENFAFALDRKRAGGQGVAEVNVAADGPNGRWRLRGDVRGARDEPRALTLEGGGFTIDELALALGKASLPVDSDISLDLKAEASFQADGHVLDAHARLGLSSGFWRYDDPDFAPTFIDEAFVALRWEPGVHRLVVDQAQVFSGPTRLFLHGAVSAPAEPGDPWTIQFEQTEPGAIGPDRANEKGITLVGFTGDFSLDPQAKRLDVKRVEMRGPELAAAMQGSIDWIDGPHVRLGISMAKTPAAGVLAIWPNAFGAAPRGWLGDHLQGGIMESLRLAVDLDDVDLRMMRAQIPPMDDRILIDYTLKDVAFTFLEGAPAVTGLGGQGRTTGRATHFTATGGAMESAPGHRIDLSDGQFSMPNIAARPMPLNVATRARGHVDVLGEILSRPGLEKVANMPLDPKTIRGQFDGTFAYRTLIGPGVGPAEGALDVSCKVENFSADRLLGKEKFDQGSLVVTVADRALKVTGTGKLFGVAATLDVTQKGDEPAQGLIGFVMDEAARAKAGITLGNALTGPMAVKIAGSVGGARQQAQVEIDLAKASLNYPIPGLYKPAGRPAKASFAYRDEERGGAALDQIVFEGGGASARGAAQLGSDGGLVSAKFSQLKLSPGDSLQLEASKAGETLKITAKGESLDARPFLKSFTRAGDRPDTADIDLDLQTTVMSGANRQILSNAVLRLSKKGTNFRSLTFSGKLGDDLVEMSLSRPDTGPPLLKATSTDAGGLLAFLDLYEHMEGGRLRAAFRLANGGLAGPVDIDKFVLRGEPAIRSFASAPASEQFAARAQLNTDMVAFSRLHAVIDNRDGVLRVRDGAIASTNIGSTLEGVADFNRDTLDFSGTFVPAYGVNNLFGQLPVVGLILGGGDKEGLIGVNFRVTGRLGAPALSVNPLSAITPGILRKVFGAFPTDVGN</sequence>
<evidence type="ECO:0000313" key="3">
    <source>
        <dbReference type="Proteomes" id="UP000439113"/>
    </source>
</evidence>